<dbReference type="SUPFAM" id="SSF47979">
    <property type="entry name" value="Iron-dependent repressor protein, dimerization domain"/>
    <property type="match status" value="1"/>
</dbReference>
<protein>
    <submittedName>
        <fullName evidence="6">Metal-dependent transcriptional regulator</fullName>
    </submittedName>
</protein>
<keyword evidence="2" id="KW-0805">Transcription regulation</keyword>
<dbReference type="SUPFAM" id="SSF46785">
    <property type="entry name" value="Winged helix' DNA-binding domain"/>
    <property type="match status" value="1"/>
</dbReference>
<dbReference type="Pfam" id="PF02742">
    <property type="entry name" value="Fe_dep_repr_C"/>
    <property type="match status" value="1"/>
</dbReference>
<dbReference type="EMBL" id="JAVCWF010000001">
    <property type="protein sequence ID" value="MDQ7936666.1"/>
    <property type="molecule type" value="Genomic_DNA"/>
</dbReference>
<gene>
    <name evidence="6" type="ORF">RA086_03275</name>
</gene>
<sequence>MRDSFSNYLKTIYEASFTKEHTTNKQIATLMGVLPGSVTEAVGNLVIAGYVTRQKYHGISLTTAGYQQVCQLMYRYRLCEVWLAKIIQLPLPVIPEQAWLMAAIDNPELLRQLDIQLNHPQRSPFGGQLNIQANQPGPAWHSLETITSGQTIMIESYLETVSTIRYCQHSQIASQQIFTCVGKANDIAIITLLDSQQREVLINTAVARHLYVSKVEQ</sequence>
<dbReference type="InterPro" id="IPR036388">
    <property type="entry name" value="WH-like_DNA-bd_sf"/>
</dbReference>
<dbReference type="PANTHER" id="PTHR33238:SF7">
    <property type="entry name" value="IRON-DEPENDENT TRANSCRIPTIONAL REGULATOR"/>
    <property type="match status" value="1"/>
</dbReference>
<dbReference type="InterPro" id="IPR022687">
    <property type="entry name" value="HTH_DTXR"/>
</dbReference>
<dbReference type="InterPro" id="IPR036390">
    <property type="entry name" value="WH_DNA-bd_sf"/>
</dbReference>
<reference evidence="6 7" key="1">
    <citation type="journal article" date="2023" name="Int. J. Syst. Evol. Microbiol.">
        <title>Lactiplantibacillus brownii sp. nov., a novel psychrotolerant species isolated from sauerkraut.</title>
        <authorList>
            <person name="Heng Y.C."/>
            <person name="Silvaraju S."/>
            <person name="Lee J.K.Y."/>
            <person name="Kittelmann S."/>
        </authorList>
    </citation>
    <scope>NUCLEOTIDE SEQUENCE [LARGE SCALE GENOMIC DNA]</scope>
    <source>
        <strain evidence="6 7">WILCCON 0030</strain>
    </source>
</reference>
<name>A0ABU1A6T7_9LACO</name>
<feature type="domain" description="HTH dtxR-type" evidence="5">
    <location>
        <begin position="1"/>
        <end position="62"/>
    </location>
</feature>
<comment type="caution">
    <text evidence="6">The sequence shown here is derived from an EMBL/GenBank/DDBJ whole genome shotgun (WGS) entry which is preliminary data.</text>
</comment>
<evidence type="ECO:0000313" key="7">
    <source>
        <dbReference type="Proteomes" id="UP001227831"/>
    </source>
</evidence>
<evidence type="ECO:0000256" key="3">
    <source>
        <dbReference type="ARBA" id="ARBA00023125"/>
    </source>
</evidence>
<accession>A0ABU1A6T7</accession>
<evidence type="ECO:0000313" key="6">
    <source>
        <dbReference type="EMBL" id="MDQ7936666.1"/>
    </source>
</evidence>
<dbReference type="InterPro" id="IPR036421">
    <property type="entry name" value="Fe_dep_repressor_sf"/>
</dbReference>
<comment type="similarity">
    <text evidence="1">Belongs to the DtxR/MntR family.</text>
</comment>
<dbReference type="InterPro" id="IPR022689">
    <property type="entry name" value="Iron_dep_repressor"/>
</dbReference>
<dbReference type="InterPro" id="IPR050536">
    <property type="entry name" value="DtxR_MntR_Metal-Reg"/>
</dbReference>
<keyword evidence="4" id="KW-0804">Transcription</keyword>
<dbReference type="Pfam" id="PF01325">
    <property type="entry name" value="Fe_dep_repress"/>
    <property type="match status" value="1"/>
</dbReference>
<dbReference type="PANTHER" id="PTHR33238">
    <property type="entry name" value="IRON (METAL) DEPENDENT REPRESSOR, DTXR FAMILY"/>
    <property type="match status" value="1"/>
</dbReference>
<proteinExistence type="inferred from homology"/>
<dbReference type="Proteomes" id="UP001227831">
    <property type="component" value="Unassembled WGS sequence"/>
</dbReference>
<dbReference type="Gene3D" id="1.10.10.10">
    <property type="entry name" value="Winged helix-like DNA-binding domain superfamily/Winged helix DNA-binding domain"/>
    <property type="match status" value="1"/>
</dbReference>
<evidence type="ECO:0000256" key="2">
    <source>
        <dbReference type="ARBA" id="ARBA00023015"/>
    </source>
</evidence>
<organism evidence="6 7">
    <name type="scientific">Lactiplantibacillus brownii</name>
    <dbReference type="NCBI Taxonomy" id="3069269"/>
    <lineage>
        <taxon>Bacteria</taxon>
        <taxon>Bacillati</taxon>
        <taxon>Bacillota</taxon>
        <taxon>Bacilli</taxon>
        <taxon>Lactobacillales</taxon>
        <taxon>Lactobacillaceae</taxon>
        <taxon>Lactiplantibacillus</taxon>
    </lineage>
</organism>
<dbReference type="InterPro" id="IPR001367">
    <property type="entry name" value="Fe_dep_repressor"/>
</dbReference>
<evidence type="ECO:0000256" key="4">
    <source>
        <dbReference type="ARBA" id="ARBA00023163"/>
    </source>
</evidence>
<dbReference type="SMART" id="SM00529">
    <property type="entry name" value="HTH_DTXR"/>
    <property type="match status" value="1"/>
</dbReference>
<keyword evidence="7" id="KW-1185">Reference proteome</keyword>
<evidence type="ECO:0000259" key="5">
    <source>
        <dbReference type="PROSITE" id="PS50944"/>
    </source>
</evidence>
<evidence type="ECO:0000256" key="1">
    <source>
        <dbReference type="ARBA" id="ARBA00007871"/>
    </source>
</evidence>
<dbReference type="RefSeq" id="WP_308702482.1">
    <property type="nucleotide sequence ID" value="NZ_AP027463.1"/>
</dbReference>
<keyword evidence="3" id="KW-0238">DNA-binding</keyword>
<dbReference type="PROSITE" id="PS50944">
    <property type="entry name" value="HTH_DTXR"/>
    <property type="match status" value="1"/>
</dbReference>